<comment type="subcellular location">
    <subcellularLocation>
        <location evidence="1">Nucleus</location>
    </subcellularLocation>
</comment>
<evidence type="ECO:0000256" key="2">
    <source>
        <dbReference type="SAM" id="MobiDB-lite"/>
    </source>
</evidence>
<name>A0ABM1SQZ0_LIMPO</name>
<dbReference type="InterPro" id="IPR011989">
    <property type="entry name" value="ARM-like"/>
</dbReference>
<dbReference type="SUPFAM" id="SSF48371">
    <property type="entry name" value="ARM repeat"/>
    <property type="match status" value="1"/>
</dbReference>
<dbReference type="InterPro" id="IPR016024">
    <property type="entry name" value="ARM-type_fold"/>
</dbReference>
<evidence type="ECO:0000313" key="3">
    <source>
        <dbReference type="Proteomes" id="UP000694941"/>
    </source>
</evidence>
<dbReference type="InterPro" id="IPR042359">
    <property type="entry name" value="TERB1"/>
</dbReference>
<dbReference type="CDD" id="cd11660">
    <property type="entry name" value="SANT_TRF"/>
    <property type="match status" value="1"/>
</dbReference>
<gene>
    <name evidence="4" type="primary">LOC106462938</name>
</gene>
<evidence type="ECO:0000313" key="4">
    <source>
        <dbReference type="RefSeq" id="XP_022246046.1"/>
    </source>
</evidence>
<organism evidence="3 4">
    <name type="scientific">Limulus polyphemus</name>
    <name type="common">Atlantic horseshoe crab</name>
    <dbReference type="NCBI Taxonomy" id="6850"/>
    <lineage>
        <taxon>Eukaryota</taxon>
        <taxon>Metazoa</taxon>
        <taxon>Ecdysozoa</taxon>
        <taxon>Arthropoda</taxon>
        <taxon>Chelicerata</taxon>
        <taxon>Merostomata</taxon>
        <taxon>Xiphosura</taxon>
        <taxon>Limulidae</taxon>
        <taxon>Limulus</taxon>
    </lineage>
</organism>
<dbReference type="Gene3D" id="1.25.10.10">
    <property type="entry name" value="Leucine-rich Repeat Variant"/>
    <property type="match status" value="2"/>
</dbReference>
<feature type="compositionally biased region" description="Low complexity" evidence="2">
    <location>
        <begin position="1373"/>
        <end position="1388"/>
    </location>
</feature>
<dbReference type="SUPFAM" id="SSF46689">
    <property type="entry name" value="Homeodomain-like"/>
    <property type="match status" value="1"/>
</dbReference>
<dbReference type="Proteomes" id="UP000694941">
    <property type="component" value="Unplaced"/>
</dbReference>
<dbReference type="GeneID" id="106462938"/>
<evidence type="ECO:0000256" key="1">
    <source>
        <dbReference type="ARBA" id="ARBA00004123"/>
    </source>
</evidence>
<protein>
    <submittedName>
        <fullName evidence="4">Uncharacterized protein LOC106462938 isoform X1</fullName>
    </submittedName>
</protein>
<keyword evidence="3" id="KW-1185">Reference proteome</keyword>
<dbReference type="InterPro" id="IPR009057">
    <property type="entry name" value="Homeodomain-like_sf"/>
</dbReference>
<reference evidence="4" key="1">
    <citation type="submission" date="2025-08" db="UniProtKB">
        <authorList>
            <consortium name="RefSeq"/>
        </authorList>
    </citation>
    <scope>IDENTIFICATION</scope>
    <source>
        <tissue evidence="4">Muscle</tissue>
    </source>
</reference>
<sequence>MDNDYNELRSDLNNLLSCLKCHENSNDDVILETLKTLTAICSNNDVAKGCFRELDGISFIVTLLSSTSNLAVTEFCLHSLACVADNNVHNQRDLTSPAMFEVLHLVLSQKNISSTRINLLKSAAFLLMILVAQNSSGQKLLTEKGCLHDLIYLYQSTYPLLVVEIKRHEIQSFPSFDLWQAVNGALCFAVNNPQNEENQTICSMLFPVSLKILKHETNYNVLRAVSTFLALTVSANMQNQEILVEYGALAVIKDCLQNFIHCVVTSHCNQGLQVGPISAAIGVMNVLDGIVTDHENNGETAGQMGLVSELLSYLTLDIKDAELKVKIIVTLGHCVDLCETYQREIIQEDALRNLLRTGLETKNKDLQAATYYLLKVCLKLDISKEQEGCNFSQFRKAFEERIKEETCATNSVDVESKFIQRLIATRNDHERRGNAETCKMEDFETDTSKKENPLRKFVHETLLSFNTGPKNGQSRKNENTLEKTFQINSKNKTSCFVPEDLLTHYKVTGPFHLQPLLQSNNRFNQHYELMQQENNNIKSKNCFSESQISCCHLESKFHLPVGAVGEHRVLIPQGNDKVFYKPSFLKDINGKENMHCEEKNLSDQNVKSVNEETLQQKNNQSSEKQCIYHSGENNVRDIPSSLSRFIQPLISGCEMCTEKLIFNNDCKVTSTQHQKESKEFQNICAIKNLPIKEKCFISCKFQEQNIMSDESGCKHCYQSQWFEDTKNNSTEKQITDNISKTKKHPEEKGSIPLEACNCFCCHKEGEKGLLTVNQQNDETCGSLNNVHRQVKNRSGNMEIAYQHYKQNHESLGNYKEENRQLIRNLYIDDEQDRQRYNSLETLSCKLKSGQKRLETVVQQAVKENSIVSQHIKEDREKLESVEQQNRQNNNLGILQQKDKKTDEILAKNNESLNLWSHQDSKENQNWFTKNEKNCQFLTANSETNKHVSICNSVRMDPIKFQCKIGEEKMEGTLLHSQNVIACNCPLCCSCLSPIGSRLEWPSLVSQSRENPKHSLNQSQVQKLPQEALPVRSPISQNHLLQVKRKLFKSDTLSSVLETSVPETGRHCKNISGLKNEDGQHDERQVFTRHRDIYSSSFTNNHSNINNSCPVVSEISDLLYSQSKIKNDIEKHILPSGNIMTFPKSGTVRHDHNKKDLSEGFFKVPRVPQRKTSLVRDNASSVFSDVLSECDFGILKQVDQRHVCNHSVNKQPPSSTGTSPFLEKKTFGLSSTKYDYETQHKRKSWSSDKSLSSVASCSWVSDRLEKQPFSDDLRSVPKRRMNTWKKGTKCPGCVAPAVAESSLLTSRNYALALETFPFTCNFHYKLRIAERKYVKRRCRNRFFQKEISTKPTSGKTSQFNKENRRKRDLYSFTESENNEMNSSTSSESFQALAPSKRPRRTRVPFSEDEEKFIEEGAVKLNKNWKYILWTYDFHPSRTPVDLYDKYRRMKKKQSMFN</sequence>
<proteinExistence type="predicted"/>
<dbReference type="PANTHER" id="PTHR14014:SF0">
    <property type="entry name" value="TELOMERE REPEATS-BINDING BOUQUET FORMATION PROTEIN 1"/>
    <property type="match status" value="1"/>
</dbReference>
<dbReference type="RefSeq" id="XP_022246046.1">
    <property type="nucleotide sequence ID" value="XM_022390338.1"/>
</dbReference>
<feature type="region of interest" description="Disordered" evidence="2">
    <location>
        <begin position="1373"/>
        <end position="1402"/>
    </location>
</feature>
<dbReference type="Gene3D" id="1.10.10.60">
    <property type="entry name" value="Homeodomain-like"/>
    <property type="match status" value="1"/>
</dbReference>
<accession>A0ABM1SQZ0</accession>
<dbReference type="PANTHER" id="PTHR14014">
    <property type="entry name" value="TELOMERE REPEATS-BINDING BOUQUET FORMATION PROTEIN 1"/>
    <property type="match status" value="1"/>
</dbReference>